<organism evidence="1 2">
    <name type="scientific">Candidatus Brachybacterium merdavium</name>
    <dbReference type="NCBI Taxonomy" id="2838513"/>
    <lineage>
        <taxon>Bacteria</taxon>
        <taxon>Bacillati</taxon>
        <taxon>Actinomycetota</taxon>
        <taxon>Actinomycetes</taxon>
        <taxon>Micrococcales</taxon>
        <taxon>Dermabacteraceae</taxon>
        <taxon>Brachybacterium</taxon>
    </lineage>
</organism>
<evidence type="ECO:0000313" key="2">
    <source>
        <dbReference type="Proteomes" id="UP000823823"/>
    </source>
</evidence>
<comment type="caution">
    <text evidence="1">The sequence shown here is derived from an EMBL/GenBank/DDBJ whole genome shotgun (WGS) entry which is preliminary data.</text>
</comment>
<accession>A0A9D2LC70</accession>
<reference evidence="1" key="2">
    <citation type="submission" date="2021-04" db="EMBL/GenBank/DDBJ databases">
        <authorList>
            <person name="Gilroy R."/>
        </authorList>
    </citation>
    <scope>NUCLEOTIDE SEQUENCE</scope>
    <source>
        <strain evidence="1">ChiHjej13B12-24818</strain>
    </source>
</reference>
<dbReference type="AlphaFoldDB" id="A0A9D2LC70"/>
<dbReference type="Proteomes" id="UP000823823">
    <property type="component" value="Unassembled WGS sequence"/>
</dbReference>
<gene>
    <name evidence="1" type="ORF">H9786_04945</name>
</gene>
<reference evidence="1" key="1">
    <citation type="journal article" date="2021" name="PeerJ">
        <title>Extensive microbial diversity within the chicken gut microbiome revealed by metagenomics and culture.</title>
        <authorList>
            <person name="Gilroy R."/>
            <person name="Ravi A."/>
            <person name="Getino M."/>
            <person name="Pursley I."/>
            <person name="Horton D.L."/>
            <person name="Alikhan N.F."/>
            <person name="Baker D."/>
            <person name="Gharbi K."/>
            <person name="Hall N."/>
            <person name="Watson M."/>
            <person name="Adriaenssens E.M."/>
            <person name="Foster-Nyarko E."/>
            <person name="Jarju S."/>
            <person name="Secka A."/>
            <person name="Antonio M."/>
            <person name="Oren A."/>
            <person name="Chaudhuri R.R."/>
            <person name="La Ragione R."/>
            <person name="Hildebrand F."/>
            <person name="Pallen M.J."/>
        </authorList>
    </citation>
    <scope>NUCLEOTIDE SEQUENCE</scope>
    <source>
        <strain evidence="1">ChiHjej13B12-24818</strain>
    </source>
</reference>
<evidence type="ECO:0008006" key="3">
    <source>
        <dbReference type="Google" id="ProtNLM"/>
    </source>
</evidence>
<proteinExistence type="predicted"/>
<name>A0A9D2LC70_9MICO</name>
<sequence length="182" mass="19912">MRFDRIFEDLEGRFVHQEQEEIRAVSEELARAERAQLALADRLRAAGDRPITIHLEQDLRVTGSVEEVGWDWLELREQASGARVIVPSASISMIAGLSDRARPREEALRPPRSLGSVLRGIARDRGVVRLETRAGRLTGRIATVGADALDVDQLPTGERSSSVTGAARLTVAMSALLAIRPG</sequence>
<dbReference type="EMBL" id="DWZH01000037">
    <property type="protein sequence ID" value="HJB09866.1"/>
    <property type="molecule type" value="Genomic_DNA"/>
</dbReference>
<evidence type="ECO:0000313" key="1">
    <source>
        <dbReference type="EMBL" id="HJB09866.1"/>
    </source>
</evidence>
<protein>
    <recommendedName>
        <fullName evidence="3">Fis family transcriptional regulator</fullName>
    </recommendedName>
</protein>